<gene>
    <name evidence="1" type="ORF">E4U43_006979</name>
</gene>
<evidence type="ECO:0000313" key="1">
    <source>
        <dbReference type="EMBL" id="KAG5978897.1"/>
    </source>
</evidence>
<keyword evidence="2" id="KW-1185">Reference proteome</keyword>
<dbReference type="SUPFAM" id="SSF56973">
    <property type="entry name" value="Aerolisin/ETX pore-forming domain"/>
    <property type="match status" value="1"/>
</dbReference>
<evidence type="ECO:0000313" key="2">
    <source>
        <dbReference type="Proteomes" id="UP000748025"/>
    </source>
</evidence>
<comment type="caution">
    <text evidence="1">The sequence shown here is derived from an EMBL/GenBank/DDBJ whole genome shotgun (WGS) entry which is preliminary data.</text>
</comment>
<dbReference type="AlphaFoldDB" id="A0A9P7N1V8"/>
<dbReference type="EMBL" id="SRPW01005049">
    <property type="protein sequence ID" value="KAG5978897.1"/>
    <property type="molecule type" value="Genomic_DNA"/>
</dbReference>
<feature type="non-terminal residue" evidence="1">
    <location>
        <position position="1"/>
    </location>
</feature>
<sequence>GRYLKSTANKIGWYGLKWDPTVPDIDCRFRVQHIPEEPGNFYVLGRAGDKYRFSVSMYKTSGSTKYYDCDVSSIPVNVVPPSYVWRLVAVGGNDIYLVSDNTYDRPIIFMSNYDNQRYRLWDHNNDSWLDVVRSTTYAGDSNRITVERAALRTDIYDVNYNIDAGKVIDLTPTIAVEKVLENRTGADASQSVAYTYTKSEEGNWNNVLGIELGQTFTFKAGIPFIAQGEAEISISEAYERQWGGSTIESNEVQTSTTVTVPAHTTVRLTVLIYKSQLDIPFTYTERITNFDGTVTEIKNKEG</sequence>
<dbReference type="OrthoDB" id="4948898at2759"/>
<protein>
    <submittedName>
        <fullName evidence="1">Uncharacterized protein</fullName>
    </submittedName>
</protein>
<reference evidence="1" key="1">
    <citation type="journal article" date="2020" name="bioRxiv">
        <title>Whole genome comparisons of ergot fungi reveals the divergence and evolution of species within the genus Claviceps are the result of varying mechanisms driving genome evolution and host range expansion.</title>
        <authorList>
            <person name="Wyka S.A."/>
            <person name="Mondo S.J."/>
            <person name="Liu M."/>
            <person name="Dettman J."/>
            <person name="Nalam V."/>
            <person name="Broders K.D."/>
        </authorList>
    </citation>
    <scope>NUCLEOTIDE SEQUENCE</scope>
    <source>
        <strain evidence="1">CCC 602</strain>
    </source>
</reference>
<proteinExistence type="predicted"/>
<feature type="non-terminal residue" evidence="1">
    <location>
        <position position="302"/>
    </location>
</feature>
<accession>A0A9P7N1V8</accession>
<dbReference type="InterPro" id="IPR053237">
    <property type="entry name" value="Natterin_C"/>
</dbReference>
<dbReference type="InterPro" id="IPR004991">
    <property type="entry name" value="Aerolysin-like"/>
</dbReference>
<organism evidence="1 2">
    <name type="scientific">Claviceps pusilla</name>
    <dbReference type="NCBI Taxonomy" id="123648"/>
    <lineage>
        <taxon>Eukaryota</taxon>
        <taxon>Fungi</taxon>
        <taxon>Dikarya</taxon>
        <taxon>Ascomycota</taxon>
        <taxon>Pezizomycotina</taxon>
        <taxon>Sordariomycetes</taxon>
        <taxon>Hypocreomycetidae</taxon>
        <taxon>Hypocreales</taxon>
        <taxon>Clavicipitaceae</taxon>
        <taxon>Claviceps</taxon>
    </lineage>
</organism>
<dbReference type="Gene3D" id="2.170.15.10">
    <property type="entry name" value="Proaerolysin, chain A, domain 3"/>
    <property type="match status" value="1"/>
</dbReference>
<dbReference type="PANTHER" id="PTHR39244:SF5">
    <property type="entry name" value="NATTERIN-3-LIKE"/>
    <property type="match status" value="1"/>
</dbReference>
<dbReference type="Proteomes" id="UP000748025">
    <property type="component" value="Unassembled WGS sequence"/>
</dbReference>
<dbReference type="PANTHER" id="PTHR39244">
    <property type="entry name" value="NATTERIN-4"/>
    <property type="match status" value="1"/>
</dbReference>
<dbReference type="Pfam" id="PF03318">
    <property type="entry name" value="ETX_MTX2"/>
    <property type="match status" value="1"/>
</dbReference>
<name>A0A9P7N1V8_9HYPO</name>